<protein>
    <submittedName>
        <fullName evidence="8">Unannotated protein</fullName>
    </submittedName>
</protein>
<dbReference type="SUPFAM" id="SSF56281">
    <property type="entry name" value="Metallo-hydrolase/oxidoreductase"/>
    <property type="match status" value="1"/>
</dbReference>
<dbReference type="AlphaFoldDB" id="A0A6J7N1A2"/>
<feature type="domain" description="Metallo-beta-lactamase" evidence="6">
    <location>
        <begin position="65"/>
        <end position="240"/>
    </location>
</feature>
<dbReference type="EMBL" id="CAFAAJ010000120">
    <property type="protein sequence ID" value="CAB4813231.1"/>
    <property type="molecule type" value="Genomic_DNA"/>
</dbReference>
<dbReference type="InterPro" id="IPR001279">
    <property type="entry name" value="Metallo-B-lactamas"/>
</dbReference>
<evidence type="ECO:0000256" key="2">
    <source>
        <dbReference type="ARBA" id="ARBA00022723"/>
    </source>
</evidence>
<dbReference type="InterPro" id="IPR051453">
    <property type="entry name" value="MBL_Glyoxalase_II"/>
</dbReference>
<feature type="region of interest" description="Disordered" evidence="5">
    <location>
        <begin position="1"/>
        <end position="22"/>
    </location>
</feature>
<accession>A0A6J7N1A2</accession>
<organism evidence="8">
    <name type="scientific">freshwater metagenome</name>
    <dbReference type="NCBI Taxonomy" id="449393"/>
    <lineage>
        <taxon>unclassified sequences</taxon>
        <taxon>metagenomes</taxon>
        <taxon>ecological metagenomes</taxon>
    </lineage>
</organism>
<dbReference type="InterPro" id="IPR036866">
    <property type="entry name" value="RibonucZ/Hydroxyglut_hydro"/>
</dbReference>
<proteinExistence type="predicted"/>
<dbReference type="Pfam" id="PF00753">
    <property type="entry name" value="Lactamase_B"/>
    <property type="match status" value="1"/>
</dbReference>
<dbReference type="Gene3D" id="3.60.15.10">
    <property type="entry name" value="Ribonuclease Z/Hydroxyacylglutathione hydrolase-like"/>
    <property type="match status" value="1"/>
</dbReference>
<dbReference type="GO" id="GO:0046872">
    <property type="term" value="F:metal ion binding"/>
    <property type="evidence" value="ECO:0007669"/>
    <property type="project" value="UniProtKB-KW"/>
</dbReference>
<name>A0A6J7N1A2_9ZZZZ</name>
<dbReference type="EMBL" id="CAFBON010000080">
    <property type="protein sequence ID" value="CAB4987081.1"/>
    <property type="molecule type" value="Genomic_DNA"/>
</dbReference>
<dbReference type="PANTHER" id="PTHR46233">
    <property type="entry name" value="HYDROXYACYLGLUTATHIONE HYDROLASE GLOC"/>
    <property type="match status" value="1"/>
</dbReference>
<gene>
    <name evidence="7" type="ORF">UFOPK3001_01701</name>
    <name evidence="8" type="ORF">UFOPK3954_00921</name>
</gene>
<feature type="compositionally biased region" description="Polar residues" evidence="5">
    <location>
        <begin position="8"/>
        <end position="19"/>
    </location>
</feature>
<evidence type="ECO:0000259" key="6">
    <source>
        <dbReference type="SMART" id="SM00849"/>
    </source>
</evidence>
<dbReference type="PANTHER" id="PTHR46233:SF3">
    <property type="entry name" value="HYDROXYACYLGLUTATHIONE HYDROLASE GLOC"/>
    <property type="match status" value="1"/>
</dbReference>
<dbReference type="SMART" id="SM00849">
    <property type="entry name" value="Lactamase_B"/>
    <property type="match status" value="1"/>
</dbReference>
<dbReference type="GO" id="GO:0016787">
    <property type="term" value="F:hydrolase activity"/>
    <property type="evidence" value="ECO:0007669"/>
    <property type="project" value="UniProtKB-KW"/>
</dbReference>
<sequence length="276" mass="29832">MSLRAGRSGQTGARPSGFTQPGCRHAAQATRWGAYDLVVDQRIYFRQLLSGRDFAVDDPIAQQMVNFVYAIGDRATGECVLVDPAYSAKELVEIVGADGMRVTGALATHYHPDHVGGSMMGFKLEGVRELLAEVGVKVHCNEAEIPWVKKVTELSDSDLVAHEGGDSLMVGDIKIELLHTPGHTPGSQCFLVDGCLVSGDTLFLDGCGRTDLPGSDRGQMYDSLQRLAALPEDTIVYPGHKYHPMSSAAIGSVVQTNYAFKPRTKEQWVMMFGGGD</sequence>
<evidence type="ECO:0000256" key="4">
    <source>
        <dbReference type="ARBA" id="ARBA00022833"/>
    </source>
</evidence>
<keyword evidence="2" id="KW-0479">Metal-binding</keyword>
<evidence type="ECO:0000256" key="1">
    <source>
        <dbReference type="ARBA" id="ARBA00001947"/>
    </source>
</evidence>
<reference evidence="8" key="1">
    <citation type="submission" date="2020-05" db="EMBL/GenBank/DDBJ databases">
        <authorList>
            <person name="Chiriac C."/>
            <person name="Salcher M."/>
            <person name="Ghai R."/>
            <person name="Kavagutti S V."/>
        </authorList>
    </citation>
    <scope>NUCLEOTIDE SEQUENCE</scope>
</reference>
<evidence type="ECO:0000256" key="3">
    <source>
        <dbReference type="ARBA" id="ARBA00022801"/>
    </source>
</evidence>
<keyword evidence="4" id="KW-0862">Zinc</keyword>
<keyword evidence="3" id="KW-0378">Hydrolase</keyword>
<comment type="cofactor">
    <cofactor evidence="1">
        <name>Zn(2+)</name>
        <dbReference type="ChEBI" id="CHEBI:29105"/>
    </cofactor>
</comment>
<dbReference type="CDD" id="cd16275">
    <property type="entry name" value="BaeB-like_MBL-fold"/>
    <property type="match status" value="1"/>
</dbReference>
<evidence type="ECO:0000313" key="7">
    <source>
        <dbReference type="EMBL" id="CAB4813231.1"/>
    </source>
</evidence>
<evidence type="ECO:0000313" key="8">
    <source>
        <dbReference type="EMBL" id="CAB4987081.1"/>
    </source>
</evidence>
<evidence type="ECO:0000256" key="5">
    <source>
        <dbReference type="SAM" id="MobiDB-lite"/>
    </source>
</evidence>